<evidence type="ECO:0000259" key="9">
    <source>
        <dbReference type="PROSITE" id="PS50850"/>
    </source>
</evidence>
<comment type="subcellular location">
    <subcellularLocation>
        <location evidence="1">Membrane</location>
        <topology evidence="1">Multi-pass membrane protein</topology>
    </subcellularLocation>
</comment>
<dbReference type="InterPro" id="IPR005829">
    <property type="entry name" value="Sugar_transporter_CS"/>
</dbReference>
<evidence type="ECO:0000256" key="7">
    <source>
        <dbReference type="SAM" id="MobiDB-lite"/>
    </source>
</evidence>
<feature type="region of interest" description="Disordered" evidence="7">
    <location>
        <begin position="265"/>
        <end position="284"/>
    </location>
</feature>
<dbReference type="EMBL" id="KE344870">
    <property type="protein sequence ID" value="EXB82804.1"/>
    <property type="molecule type" value="Genomic_DNA"/>
</dbReference>
<dbReference type="GO" id="GO:0022857">
    <property type="term" value="F:transmembrane transporter activity"/>
    <property type="evidence" value="ECO:0007669"/>
    <property type="project" value="InterPro"/>
</dbReference>
<gene>
    <name evidence="10" type="ORF">L484_012117</name>
</gene>
<keyword evidence="5 8" id="KW-1133">Transmembrane helix</keyword>
<dbReference type="PANTHER" id="PTHR48020:SF49">
    <property type="entry name" value="SUGAR TRANSPORTER"/>
    <property type="match status" value="1"/>
</dbReference>
<evidence type="ECO:0000256" key="6">
    <source>
        <dbReference type="ARBA" id="ARBA00023136"/>
    </source>
</evidence>
<accession>W9RL59</accession>
<dbReference type="PROSITE" id="PS00216">
    <property type="entry name" value="SUGAR_TRANSPORT_1"/>
    <property type="match status" value="1"/>
</dbReference>
<keyword evidence="4 8" id="KW-0812">Transmembrane</keyword>
<evidence type="ECO:0000313" key="10">
    <source>
        <dbReference type="EMBL" id="EXB82804.1"/>
    </source>
</evidence>
<evidence type="ECO:0000256" key="5">
    <source>
        <dbReference type="ARBA" id="ARBA00022989"/>
    </source>
</evidence>
<feature type="transmembrane region" description="Helical" evidence="8">
    <location>
        <begin position="156"/>
        <end position="184"/>
    </location>
</feature>
<feature type="transmembrane region" description="Helical" evidence="8">
    <location>
        <begin position="222"/>
        <end position="242"/>
    </location>
</feature>
<dbReference type="PANTHER" id="PTHR48020">
    <property type="entry name" value="PROTON MYO-INOSITOL COTRANSPORTER"/>
    <property type="match status" value="1"/>
</dbReference>
<reference evidence="11" key="1">
    <citation type="submission" date="2013-01" db="EMBL/GenBank/DDBJ databases">
        <title>Draft Genome Sequence of a Mulberry Tree, Morus notabilis C.K. Schneid.</title>
        <authorList>
            <person name="He N."/>
            <person name="Zhao S."/>
        </authorList>
    </citation>
    <scope>NUCLEOTIDE SEQUENCE</scope>
</reference>
<dbReference type="InterPro" id="IPR036259">
    <property type="entry name" value="MFS_trans_sf"/>
</dbReference>
<feature type="domain" description="Major facilitator superfamily (MFS) profile" evidence="9">
    <location>
        <begin position="1"/>
        <end position="250"/>
    </location>
</feature>
<dbReference type="PRINTS" id="PR00171">
    <property type="entry name" value="SUGRTRNSPORT"/>
</dbReference>
<dbReference type="GO" id="GO:0016020">
    <property type="term" value="C:membrane"/>
    <property type="evidence" value="ECO:0007669"/>
    <property type="project" value="UniProtKB-SubCell"/>
</dbReference>
<comment type="similarity">
    <text evidence="2">Belongs to the major facilitator superfamily. Sugar transporter (TC 2.A.1.1) family.</text>
</comment>
<evidence type="ECO:0000256" key="2">
    <source>
        <dbReference type="ARBA" id="ARBA00010992"/>
    </source>
</evidence>
<evidence type="ECO:0000256" key="3">
    <source>
        <dbReference type="ARBA" id="ARBA00022448"/>
    </source>
</evidence>
<evidence type="ECO:0000256" key="1">
    <source>
        <dbReference type="ARBA" id="ARBA00004141"/>
    </source>
</evidence>
<dbReference type="InterPro" id="IPR020846">
    <property type="entry name" value="MFS_dom"/>
</dbReference>
<keyword evidence="3" id="KW-0813">Transport</keyword>
<dbReference type="AlphaFoldDB" id="W9RL59"/>
<dbReference type="Pfam" id="PF00083">
    <property type="entry name" value="Sugar_tr"/>
    <property type="match status" value="1"/>
</dbReference>
<name>W9RL59_9ROSA</name>
<keyword evidence="11" id="KW-1185">Reference proteome</keyword>
<dbReference type="eggNOG" id="KOG0254">
    <property type="taxonomic scope" value="Eukaryota"/>
</dbReference>
<dbReference type="InterPro" id="IPR005828">
    <property type="entry name" value="MFS_sugar_transport-like"/>
</dbReference>
<dbReference type="InterPro" id="IPR003663">
    <property type="entry name" value="Sugar/inositol_transpt"/>
</dbReference>
<dbReference type="SUPFAM" id="SSF103473">
    <property type="entry name" value="MFS general substrate transporter"/>
    <property type="match status" value="1"/>
</dbReference>
<evidence type="ECO:0000256" key="8">
    <source>
        <dbReference type="SAM" id="Phobius"/>
    </source>
</evidence>
<organism evidence="10 11">
    <name type="scientific">Morus notabilis</name>
    <dbReference type="NCBI Taxonomy" id="981085"/>
    <lineage>
        <taxon>Eukaryota</taxon>
        <taxon>Viridiplantae</taxon>
        <taxon>Streptophyta</taxon>
        <taxon>Embryophyta</taxon>
        <taxon>Tracheophyta</taxon>
        <taxon>Spermatophyta</taxon>
        <taxon>Magnoliopsida</taxon>
        <taxon>eudicotyledons</taxon>
        <taxon>Gunneridae</taxon>
        <taxon>Pentapetalae</taxon>
        <taxon>rosids</taxon>
        <taxon>fabids</taxon>
        <taxon>Rosales</taxon>
        <taxon>Moraceae</taxon>
        <taxon>Moreae</taxon>
        <taxon>Morus</taxon>
    </lineage>
</organism>
<dbReference type="Gene3D" id="1.20.1250.20">
    <property type="entry name" value="MFS general substrate transporter like domains"/>
    <property type="match status" value="1"/>
</dbReference>
<feature type="transmembrane region" description="Helical" evidence="8">
    <location>
        <begin position="99"/>
        <end position="121"/>
    </location>
</feature>
<dbReference type="PROSITE" id="PS50850">
    <property type="entry name" value="MFS"/>
    <property type="match status" value="1"/>
</dbReference>
<sequence length="284" mass="30984">MQNRIEEARLVLSKTNSSDKEVEERLKEIQQAASGMMNSEKYESNAVWKEILRPSPSVREMLIVGCRIQCFQQITGIDATVYYSPTIFKEAGIQGNTKLLAATVAVGFTKTLFILVAIFLIDKVGRKPLLYVSTIGMTTCLFGLSVTLATLGDVKIGIILGILAVCGNVAFFSVGIGPICWVVSSEIFPLRLRAQASALGAVGSRVSSGMIAMSFLSVSRAITVAGTFFLFAVISALSVCFVHTCVPETKGKTLEEIEMMFESERDRQGAEVEMEDAERLVQRE</sequence>
<proteinExistence type="inferred from homology"/>
<dbReference type="STRING" id="981085.W9RL59"/>
<dbReference type="InterPro" id="IPR050814">
    <property type="entry name" value="Myo-inositol_Transporter"/>
</dbReference>
<feature type="transmembrane region" description="Helical" evidence="8">
    <location>
        <begin position="128"/>
        <end position="150"/>
    </location>
</feature>
<evidence type="ECO:0000313" key="11">
    <source>
        <dbReference type="Proteomes" id="UP000030645"/>
    </source>
</evidence>
<protein>
    <submittedName>
        <fullName evidence="10">Putative polyol transporter 4</fullName>
    </submittedName>
</protein>
<keyword evidence="6 8" id="KW-0472">Membrane</keyword>
<evidence type="ECO:0000256" key="4">
    <source>
        <dbReference type="ARBA" id="ARBA00022692"/>
    </source>
</evidence>
<dbReference type="Proteomes" id="UP000030645">
    <property type="component" value="Unassembled WGS sequence"/>
</dbReference>